<comment type="caution">
    <text evidence="8">The sequence shown here is derived from an EMBL/GenBank/DDBJ whole genome shotgun (WGS) entry which is preliminary data.</text>
</comment>
<keyword evidence="5 6" id="KW-0472">Membrane</keyword>
<feature type="transmembrane region" description="Helical" evidence="6">
    <location>
        <begin position="347"/>
        <end position="364"/>
    </location>
</feature>
<feature type="transmembrane region" description="Helical" evidence="6">
    <location>
        <begin position="306"/>
        <end position="327"/>
    </location>
</feature>
<feature type="transmembrane region" description="Helical" evidence="6">
    <location>
        <begin position="107"/>
        <end position="124"/>
    </location>
</feature>
<reference evidence="8 9" key="1">
    <citation type="journal article" date="2023" name="IMA Fungus">
        <title>Comparative genomic study of the Penicillium genus elucidates a diverse pangenome and 15 lateral gene transfer events.</title>
        <authorList>
            <person name="Petersen C."/>
            <person name="Sorensen T."/>
            <person name="Nielsen M.R."/>
            <person name="Sondergaard T.E."/>
            <person name="Sorensen J.L."/>
            <person name="Fitzpatrick D.A."/>
            <person name="Frisvad J.C."/>
            <person name="Nielsen K.L."/>
        </authorList>
    </citation>
    <scope>NUCLEOTIDE SEQUENCE [LARGE SCALE GENOMIC DNA]</scope>
    <source>
        <strain evidence="8 9">IBT 35679</strain>
    </source>
</reference>
<keyword evidence="2" id="KW-0813">Transport</keyword>
<feature type="transmembrane region" description="Helical" evidence="6">
    <location>
        <begin position="169"/>
        <end position="189"/>
    </location>
</feature>
<name>A0AAD6D1Q1_9EURO</name>
<dbReference type="Pfam" id="PF07690">
    <property type="entry name" value="MFS_1"/>
    <property type="match status" value="1"/>
</dbReference>
<evidence type="ECO:0000259" key="7">
    <source>
        <dbReference type="PROSITE" id="PS50850"/>
    </source>
</evidence>
<feature type="transmembrane region" description="Helical" evidence="6">
    <location>
        <begin position="430"/>
        <end position="451"/>
    </location>
</feature>
<evidence type="ECO:0000256" key="6">
    <source>
        <dbReference type="SAM" id="Phobius"/>
    </source>
</evidence>
<dbReference type="PANTHER" id="PTHR43791">
    <property type="entry name" value="PERMEASE-RELATED"/>
    <property type="match status" value="1"/>
</dbReference>
<feature type="transmembrane region" description="Helical" evidence="6">
    <location>
        <begin position="397"/>
        <end position="418"/>
    </location>
</feature>
<evidence type="ECO:0000313" key="9">
    <source>
        <dbReference type="Proteomes" id="UP001220324"/>
    </source>
</evidence>
<keyword evidence="4 6" id="KW-1133">Transmembrane helix</keyword>
<dbReference type="InterPro" id="IPR036259">
    <property type="entry name" value="MFS_trans_sf"/>
</dbReference>
<evidence type="ECO:0000256" key="2">
    <source>
        <dbReference type="ARBA" id="ARBA00022448"/>
    </source>
</evidence>
<feature type="transmembrane region" description="Helical" evidence="6">
    <location>
        <begin position="232"/>
        <end position="254"/>
    </location>
</feature>
<feature type="transmembrane region" description="Helical" evidence="6">
    <location>
        <begin position="463"/>
        <end position="486"/>
    </location>
</feature>
<gene>
    <name evidence="8" type="ORF">N7494_004986</name>
</gene>
<sequence length="508" mass="56709">MSMMTPIDEKPPGVERIEDIMVHKTPTQEEEEFTPEEQRKIIRRIDLRLVTMTGLAYCISLMDRTNLSMAAVAGLTTELDLEHDNRYVGIPFHPTCHLMESVLTPRFLRQSIAVLMFFVPYVLFQPPMTILIRKIGPTIFLSTIIMTWAVILIGTGFAKDFGQLVGLRVLLGVLEAGYFPGCVYLLSCWYTRYDVQKRFSVFYLIGCVASALSGILAFGLMQLNGQHGLSGWRWIFILEGVISGAIGILCYIFLVDFPDRASKSWKFLNEAECAFIVRRIENDRKDGHLEAFSLKKFLKPALDPKIWAFAMIFFCLTTVTYAIAYFLPIILRSGMGFDIGQSQCLVAPPYVFAGIVMYTGAWIGDKYHMRGPILIANALLCIVGLPMMGFAKGNATRYAGVFLTVAGANANIPSCMAYQANNVRGQWTRAFSSATLVGFGGLGGIASSLVFRDKDAPEYRPGMYAALACNILIILIVCAMSVWLRFCNRQADQGKRVIEGEPSFRYTI</sequence>
<dbReference type="GO" id="GO:0022857">
    <property type="term" value="F:transmembrane transporter activity"/>
    <property type="evidence" value="ECO:0007669"/>
    <property type="project" value="InterPro"/>
</dbReference>
<dbReference type="EMBL" id="JAQIZZ010000003">
    <property type="protein sequence ID" value="KAJ5547401.1"/>
    <property type="molecule type" value="Genomic_DNA"/>
</dbReference>
<proteinExistence type="predicted"/>
<dbReference type="AlphaFoldDB" id="A0AAD6D1Q1"/>
<dbReference type="Proteomes" id="UP001220324">
    <property type="component" value="Unassembled WGS sequence"/>
</dbReference>
<evidence type="ECO:0000256" key="1">
    <source>
        <dbReference type="ARBA" id="ARBA00004141"/>
    </source>
</evidence>
<keyword evidence="9" id="KW-1185">Reference proteome</keyword>
<feature type="domain" description="Major facilitator superfamily (MFS) profile" evidence="7">
    <location>
        <begin position="49"/>
        <end position="508"/>
    </location>
</feature>
<evidence type="ECO:0000256" key="3">
    <source>
        <dbReference type="ARBA" id="ARBA00022692"/>
    </source>
</evidence>
<feature type="transmembrane region" description="Helical" evidence="6">
    <location>
        <begin position="371"/>
        <end position="391"/>
    </location>
</feature>
<dbReference type="PANTHER" id="PTHR43791:SF47">
    <property type="entry name" value="MAJOR FACILITATOR SUPERFAMILY (MFS) PROFILE DOMAIN-CONTAINING PROTEIN-RELATED"/>
    <property type="match status" value="1"/>
</dbReference>
<dbReference type="PROSITE" id="PS50850">
    <property type="entry name" value="MFS"/>
    <property type="match status" value="1"/>
</dbReference>
<dbReference type="SUPFAM" id="SSF103473">
    <property type="entry name" value="MFS general substrate transporter"/>
    <property type="match status" value="1"/>
</dbReference>
<evidence type="ECO:0000256" key="5">
    <source>
        <dbReference type="ARBA" id="ARBA00023136"/>
    </source>
</evidence>
<keyword evidence="3 6" id="KW-0812">Transmembrane</keyword>
<organism evidence="8 9">
    <name type="scientific">Penicillium frequentans</name>
    <dbReference type="NCBI Taxonomy" id="3151616"/>
    <lineage>
        <taxon>Eukaryota</taxon>
        <taxon>Fungi</taxon>
        <taxon>Dikarya</taxon>
        <taxon>Ascomycota</taxon>
        <taxon>Pezizomycotina</taxon>
        <taxon>Eurotiomycetes</taxon>
        <taxon>Eurotiomycetidae</taxon>
        <taxon>Eurotiales</taxon>
        <taxon>Aspergillaceae</taxon>
        <taxon>Penicillium</taxon>
    </lineage>
</organism>
<feature type="transmembrane region" description="Helical" evidence="6">
    <location>
        <begin position="201"/>
        <end position="220"/>
    </location>
</feature>
<dbReference type="Gene3D" id="1.20.1250.20">
    <property type="entry name" value="MFS general substrate transporter like domains"/>
    <property type="match status" value="2"/>
</dbReference>
<dbReference type="GO" id="GO:0016020">
    <property type="term" value="C:membrane"/>
    <property type="evidence" value="ECO:0007669"/>
    <property type="project" value="UniProtKB-SubCell"/>
</dbReference>
<evidence type="ECO:0000313" key="8">
    <source>
        <dbReference type="EMBL" id="KAJ5547401.1"/>
    </source>
</evidence>
<dbReference type="FunFam" id="1.20.1250.20:FF:000779">
    <property type="entry name" value="Phthalate transporter, putative"/>
    <property type="match status" value="1"/>
</dbReference>
<feature type="transmembrane region" description="Helical" evidence="6">
    <location>
        <begin position="136"/>
        <end position="157"/>
    </location>
</feature>
<accession>A0AAD6D1Q1</accession>
<dbReference type="InterPro" id="IPR020846">
    <property type="entry name" value="MFS_dom"/>
</dbReference>
<evidence type="ECO:0000256" key="4">
    <source>
        <dbReference type="ARBA" id="ARBA00022989"/>
    </source>
</evidence>
<dbReference type="FunFam" id="1.20.1250.20:FF:000409">
    <property type="entry name" value="MFS general substrate transporter"/>
    <property type="match status" value="1"/>
</dbReference>
<protein>
    <recommendedName>
        <fullName evidence="7">Major facilitator superfamily (MFS) profile domain-containing protein</fullName>
    </recommendedName>
</protein>
<comment type="subcellular location">
    <subcellularLocation>
        <location evidence="1">Membrane</location>
        <topology evidence="1">Multi-pass membrane protein</topology>
    </subcellularLocation>
</comment>
<dbReference type="InterPro" id="IPR011701">
    <property type="entry name" value="MFS"/>
</dbReference>